<feature type="region of interest" description="Disordered" evidence="1">
    <location>
        <begin position="1"/>
        <end position="32"/>
    </location>
</feature>
<organism evidence="2 3">
    <name type="scientific">Peltaster fructicola</name>
    <dbReference type="NCBI Taxonomy" id="286661"/>
    <lineage>
        <taxon>Eukaryota</taxon>
        <taxon>Fungi</taxon>
        <taxon>Dikarya</taxon>
        <taxon>Ascomycota</taxon>
        <taxon>Pezizomycotina</taxon>
        <taxon>Dothideomycetes</taxon>
        <taxon>Dothideomycetes incertae sedis</taxon>
        <taxon>Peltaster</taxon>
    </lineage>
</organism>
<evidence type="ECO:0000313" key="2">
    <source>
        <dbReference type="EMBL" id="QIX00558.1"/>
    </source>
</evidence>
<accession>A0A6H0Y138</accession>
<reference evidence="2 3" key="1">
    <citation type="journal article" date="2016" name="Sci. Rep.">
        <title>Peltaster fructicola genome reveals evolution from an invasive phytopathogen to an ectophytic parasite.</title>
        <authorList>
            <person name="Xu C."/>
            <person name="Chen H."/>
            <person name="Gleason M.L."/>
            <person name="Xu J.R."/>
            <person name="Liu H."/>
            <person name="Zhang R."/>
            <person name="Sun G."/>
        </authorList>
    </citation>
    <scope>NUCLEOTIDE SEQUENCE [LARGE SCALE GENOMIC DNA]</scope>
    <source>
        <strain evidence="2 3">LNHT1506</strain>
    </source>
</reference>
<feature type="compositionally biased region" description="Low complexity" evidence="1">
    <location>
        <begin position="20"/>
        <end position="31"/>
    </location>
</feature>
<evidence type="ECO:0000313" key="3">
    <source>
        <dbReference type="Proteomes" id="UP000503462"/>
    </source>
</evidence>
<keyword evidence="3" id="KW-1185">Reference proteome</keyword>
<gene>
    <name evidence="2" type="ORF">AMS68_006075</name>
</gene>
<dbReference type="EMBL" id="CP051142">
    <property type="protein sequence ID" value="QIX00558.1"/>
    <property type="molecule type" value="Genomic_DNA"/>
</dbReference>
<name>A0A6H0Y138_9PEZI</name>
<protein>
    <submittedName>
        <fullName evidence="2">Uncharacterized protein</fullName>
    </submittedName>
</protein>
<dbReference type="Proteomes" id="UP000503462">
    <property type="component" value="Chromosome 4"/>
</dbReference>
<proteinExistence type="predicted"/>
<sequence>MPTNRVRSPLLDSLEHELEPSSSTVSLTPTTRHLRGKLSSLFSPLEKQPPRSPEPFAIPDFALIEPENQSMQDAAYQVEAVMCRLLSQPHHELDKRYNSMLLSIFESYRSFSCDHESMKLQLEQEIELHYEDNLKLKHAELK</sequence>
<dbReference type="AlphaFoldDB" id="A0A6H0Y138"/>
<evidence type="ECO:0000256" key="1">
    <source>
        <dbReference type="SAM" id="MobiDB-lite"/>
    </source>
</evidence>